<dbReference type="InterPro" id="IPR011249">
    <property type="entry name" value="Metalloenz_LuxS/M16"/>
</dbReference>
<dbReference type="EMBL" id="CP089291">
    <property type="protein sequence ID" value="UOF90488.1"/>
    <property type="molecule type" value="Genomic_DNA"/>
</dbReference>
<organism evidence="2 3">
    <name type="scientific">Fodinisporobacter ferrooxydans</name>
    <dbReference type="NCBI Taxonomy" id="2901836"/>
    <lineage>
        <taxon>Bacteria</taxon>
        <taxon>Bacillati</taxon>
        <taxon>Bacillota</taxon>
        <taxon>Bacilli</taxon>
        <taxon>Bacillales</taxon>
        <taxon>Alicyclobacillaceae</taxon>
        <taxon>Fodinisporobacter</taxon>
    </lineage>
</organism>
<dbReference type="PANTHER" id="PTHR11851">
    <property type="entry name" value="METALLOPROTEASE"/>
    <property type="match status" value="1"/>
</dbReference>
<dbReference type="PANTHER" id="PTHR11851:SF186">
    <property type="entry name" value="INACTIVE METALLOPROTEASE YMFF-RELATED"/>
    <property type="match status" value="1"/>
</dbReference>
<dbReference type="Proteomes" id="UP000830167">
    <property type="component" value="Chromosome"/>
</dbReference>
<accession>A0ABY4CJC4</accession>
<evidence type="ECO:0000259" key="1">
    <source>
        <dbReference type="Pfam" id="PF05193"/>
    </source>
</evidence>
<protein>
    <submittedName>
        <fullName evidence="2">Insulinase family protein</fullName>
    </submittedName>
</protein>
<evidence type="ECO:0000313" key="3">
    <source>
        <dbReference type="Proteomes" id="UP000830167"/>
    </source>
</evidence>
<dbReference type="RefSeq" id="WP_347437183.1">
    <property type="nucleotide sequence ID" value="NZ_CP089291.1"/>
</dbReference>
<proteinExistence type="predicted"/>
<dbReference type="NCBIfam" id="NF047422">
    <property type="entry name" value="YfmF_fam"/>
    <property type="match status" value="1"/>
</dbReference>
<reference evidence="2" key="1">
    <citation type="submission" date="2021-12" db="EMBL/GenBank/DDBJ databases">
        <title>Alicyclobacillaceae gen. nov., sp. nov., isolated from chalcocite enrichment system.</title>
        <authorList>
            <person name="Jiang Z."/>
        </authorList>
    </citation>
    <scope>NUCLEOTIDE SEQUENCE</scope>
    <source>
        <strain evidence="2">MYW30-H2</strain>
    </source>
</reference>
<name>A0ABY4CJC4_9BACL</name>
<dbReference type="SUPFAM" id="SSF63411">
    <property type="entry name" value="LuxS/MPP-like metallohydrolase"/>
    <property type="match status" value="2"/>
</dbReference>
<sequence length="429" mass="48882">MTEFVTQRQAGVTIHVLPTDQFKVNTIVVNFHRPLYESMATGTALVPYLLMRGTKTYRDAQALQTALDDLYGAAINGYIVKKGERQIVEFVLQVPNEQFLNANEPLLDQALSVLQEILFHPRLDANAFPKDQVEKEKALHKERILSIIDDKIAYASERCLETMCKDEPFGVPRLGTVEQLEKLTHEELYQTYTQVLQASDIHVYVIGQLDPDTMFKKIGDVFQQNPFANRKPDFPSIQIRSKRSEVQTIVEHMDVNQGKLNIGYRTGTTHGDELYPAMIVYNGILGGFPHSKLFINVREKASLAYYASSRLESLKGILYVQSGIEIQNYEKALSIIQQQFEEMKTGNISEQEFAFTRDGLLNQYRTLQDQPVNIADLYTNGVVSGTTRTIAEMMEAIQHVTVEQVVQFAQRVQLDTVYFLRDQEVRQDG</sequence>
<dbReference type="Gene3D" id="3.30.830.10">
    <property type="entry name" value="Metalloenzyme, LuxS/M16 peptidase-like"/>
    <property type="match status" value="2"/>
</dbReference>
<dbReference type="InterPro" id="IPR050361">
    <property type="entry name" value="MPP/UQCRC_Complex"/>
</dbReference>
<keyword evidence="3" id="KW-1185">Reference proteome</keyword>
<dbReference type="InterPro" id="IPR007863">
    <property type="entry name" value="Peptidase_M16_C"/>
</dbReference>
<evidence type="ECO:0000313" key="2">
    <source>
        <dbReference type="EMBL" id="UOF90488.1"/>
    </source>
</evidence>
<gene>
    <name evidence="2" type="ORF">LSG31_21960</name>
</gene>
<feature type="domain" description="Peptidase M16 C-terminal" evidence="1">
    <location>
        <begin position="182"/>
        <end position="358"/>
    </location>
</feature>
<dbReference type="Pfam" id="PF05193">
    <property type="entry name" value="Peptidase_M16_C"/>
    <property type="match status" value="1"/>
</dbReference>